<gene>
    <name evidence="2" type="ORF">E4U43_007102</name>
</gene>
<keyword evidence="1" id="KW-0732">Signal</keyword>
<proteinExistence type="predicted"/>
<reference evidence="2" key="1">
    <citation type="journal article" date="2020" name="bioRxiv">
        <title>Whole genome comparisons of ergot fungi reveals the divergence and evolution of species within the genus Claviceps are the result of varying mechanisms driving genome evolution and host range expansion.</title>
        <authorList>
            <person name="Wyka S.A."/>
            <person name="Mondo S.J."/>
            <person name="Liu M."/>
            <person name="Dettman J."/>
            <person name="Nalam V."/>
            <person name="Broders K.D."/>
        </authorList>
    </citation>
    <scope>NUCLEOTIDE SEQUENCE</scope>
    <source>
        <strain evidence="2">CCC 602</strain>
    </source>
</reference>
<evidence type="ECO:0000313" key="2">
    <source>
        <dbReference type="EMBL" id="KAG6013815.1"/>
    </source>
</evidence>
<organism evidence="2 3">
    <name type="scientific">Claviceps pusilla</name>
    <dbReference type="NCBI Taxonomy" id="123648"/>
    <lineage>
        <taxon>Eukaryota</taxon>
        <taxon>Fungi</taxon>
        <taxon>Dikarya</taxon>
        <taxon>Ascomycota</taxon>
        <taxon>Pezizomycotina</taxon>
        <taxon>Sordariomycetes</taxon>
        <taxon>Hypocreomycetidae</taxon>
        <taxon>Hypocreales</taxon>
        <taxon>Clavicipitaceae</taxon>
        <taxon>Claviceps</taxon>
    </lineage>
</organism>
<dbReference type="EMBL" id="SRPW01000542">
    <property type="protein sequence ID" value="KAG6013815.1"/>
    <property type="molecule type" value="Genomic_DNA"/>
</dbReference>
<feature type="chain" id="PRO_5040477804" evidence="1">
    <location>
        <begin position="20"/>
        <end position="119"/>
    </location>
</feature>
<feature type="signal peptide" evidence="1">
    <location>
        <begin position="1"/>
        <end position="19"/>
    </location>
</feature>
<evidence type="ECO:0000313" key="3">
    <source>
        <dbReference type="Proteomes" id="UP000748025"/>
    </source>
</evidence>
<sequence length="119" mass="12513">MKLATMLGGLLLTALQASASPLDVVGTPQELAPAHKLEARDGWCCVGGTTSAGAEAYYVPRGEAPYELHTKNGCRFDIIRSGPDDCFGWLITSDGCGRGRDSGLQPTVQDASFCQQHGA</sequence>
<accession>A0A9P7NE24</accession>
<comment type="caution">
    <text evidence="2">The sequence shown here is derived from an EMBL/GenBank/DDBJ whole genome shotgun (WGS) entry which is preliminary data.</text>
</comment>
<dbReference type="Proteomes" id="UP000748025">
    <property type="component" value="Unassembled WGS sequence"/>
</dbReference>
<keyword evidence="3" id="KW-1185">Reference proteome</keyword>
<name>A0A9P7NE24_9HYPO</name>
<dbReference type="AlphaFoldDB" id="A0A9P7NE24"/>
<evidence type="ECO:0000256" key="1">
    <source>
        <dbReference type="SAM" id="SignalP"/>
    </source>
</evidence>
<protein>
    <submittedName>
        <fullName evidence="2">Uncharacterized protein</fullName>
    </submittedName>
</protein>